<dbReference type="Pfam" id="PF01548">
    <property type="entry name" value="DEDD_Tnp_IS110"/>
    <property type="match status" value="1"/>
</dbReference>
<sequence>MNDLDHLQIIFESTGIYSGGMTRFCRVNQINYIEMNPLEAKFRTSSLRSWKNDQADAHKLALLAFNMKDAKIQRHT</sequence>
<dbReference type="RefSeq" id="WP_191876974.1">
    <property type="nucleotide sequence ID" value="NZ_POVK01000084.1"/>
</dbReference>
<comment type="caution">
    <text evidence="2">The sequence shown here is derived from an EMBL/GenBank/DDBJ whole genome shotgun (WGS) entry which is preliminary data.</text>
</comment>
<reference evidence="2 3" key="1">
    <citation type="submission" date="2018-01" db="EMBL/GenBank/DDBJ databases">
        <title>Complete genome sequence of Staphylococcus Scheliferi isolated from human.</title>
        <authorList>
            <person name="Abouelkhair M.A."/>
            <person name="Bemis D.A."/>
            <person name="Kania S.A."/>
        </authorList>
    </citation>
    <scope>NUCLEOTIDE SEQUENCE [LARGE SCALE GENOMIC DNA]</scope>
    <source>
        <strain evidence="2 3">ATCC 43808</strain>
    </source>
</reference>
<proteinExistence type="predicted"/>
<dbReference type="InterPro" id="IPR002525">
    <property type="entry name" value="Transp_IS110-like_N"/>
</dbReference>
<dbReference type="EMBL" id="POVK01000084">
    <property type="protein sequence ID" value="NHA35143.1"/>
    <property type="molecule type" value="Genomic_DNA"/>
</dbReference>
<feature type="domain" description="Transposase IS110-like N-terminal" evidence="1">
    <location>
        <begin position="4"/>
        <end position="67"/>
    </location>
</feature>
<dbReference type="Proteomes" id="UP000572988">
    <property type="component" value="Unassembled WGS sequence"/>
</dbReference>
<evidence type="ECO:0000313" key="2">
    <source>
        <dbReference type="EMBL" id="NHA35143.1"/>
    </source>
</evidence>
<protein>
    <submittedName>
        <fullName evidence="2">IS110 family transposase</fullName>
    </submittedName>
</protein>
<evidence type="ECO:0000313" key="3">
    <source>
        <dbReference type="Proteomes" id="UP000572988"/>
    </source>
</evidence>
<keyword evidence="3" id="KW-1185">Reference proteome</keyword>
<evidence type="ECO:0000259" key="1">
    <source>
        <dbReference type="Pfam" id="PF01548"/>
    </source>
</evidence>
<name>A0ABX0G2E5_STASC</name>
<accession>A0ABX0G2E5</accession>
<gene>
    <name evidence="2" type="ORF">C1O36_11905</name>
</gene>
<organism evidence="2 3">
    <name type="scientific">Staphylococcus schleiferi</name>
    <dbReference type="NCBI Taxonomy" id="1295"/>
    <lineage>
        <taxon>Bacteria</taxon>
        <taxon>Bacillati</taxon>
        <taxon>Bacillota</taxon>
        <taxon>Bacilli</taxon>
        <taxon>Bacillales</taxon>
        <taxon>Staphylococcaceae</taxon>
        <taxon>Staphylococcus</taxon>
    </lineage>
</organism>
<feature type="non-terminal residue" evidence="2">
    <location>
        <position position="76"/>
    </location>
</feature>